<dbReference type="InterPro" id="IPR036388">
    <property type="entry name" value="WH-like_DNA-bd_sf"/>
</dbReference>
<evidence type="ECO:0000313" key="3">
    <source>
        <dbReference type="Proteomes" id="UP001596312"/>
    </source>
</evidence>
<dbReference type="InterPro" id="IPR011991">
    <property type="entry name" value="ArsR-like_HTH"/>
</dbReference>
<dbReference type="SUPFAM" id="SSF46785">
    <property type="entry name" value="Winged helix' DNA-binding domain"/>
    <property type="match status" value="1"/>
</dbReference>
<dbReference type="PANTHER" id="PTHR38600">
    <property type="entry name" value="TRANSCRIPTIONAL REGULATORY PROTEIN"/>
    <property type="match status" value="1"/>
</dbReference>
<accession>A0ABD5V6P3</accession>
<evidence type="ECO:0000313" key="2">
    <source>
        <dbReference type="EMBL" id="MFC6905785.1"/>
    </source>
</evidence>
<reference evidence="2 3" key="1">
    <citation type="journal article" date="2019" name="Int. J. Syst. Evol. Microbiol.">
        <title>The Global Catalogue of Microorganisms (GCM) 10K type strain sequencing project: providing services to taxonomists for standard genome sequencing and annotation.</title>
        <authorList>
            <consortium name="The Broad Institute Genomics Platform"/>
            <consortium name="The Broad Institute Genome Sequencing Center for Infectious Disease"/>
            <person name="Wu L."/>
            <person name="Ma J."/>
        </authorList>
    </citation>
    <scope>NUCLEOTIDE SEQUENCE [LARGE SCALE GENOMIC DNA]</scope>
    <source>
        <strain evidence="2 3">CGMCC 1.3240</strain>
    </source>
</reference>
<dbReference type="Pfam" id="PF01022">
    <property type="entry name" value="HTH_5"/>
    <property type="match status" value="1"/>
</dbReference>
<sequence length="104" mass="11832">MVVEKTLFYLLTGMRGGTNRVRILRSLLEQPKNANQLATDLNLNYKTVRHHLGLLTDHGIVTSTGSQYAEMYFTTDAFSEHREVFERISSDIDSSSPENKEKPT</sequence>
<protein>
    <submittedName>
        <fullName evidence="2">ArsR/SmtB family transcription factor</fullName>
    </submittedName>
</protein>
<organism evidence="2 3">
    <name type="scientific">Halalkalicoccus tibetensis</name>
    <dbReference type="NCBI Taxonomy" id="175632"/>
    <lineage>
        <taxon>Archaea</taxon>
        <taxon>Methanobacteriati</taxon>
        <taxon>Methanobacteriota</taxon>
        <taxon>Stenosarchaea group</taxon>
        <taxon>Halobacteria</taxon>
        <taxon>Halobacteriales</taxon>
        <taxon>Halococcaceae</taxon>
        <taxon>Halalkalicoccus</taxon>
    </lineage>
</organism>
<dbReference type="CDD" id="cd00090">
    <property type="entry name" value="HTH_ARSR"/>
    <property type="match status" value="1"/>
</dbReference>
<gene>
    <name evidence="2" type="ORF">ACFQGH_11320</name>
</gene>
<comment type="caution">
    <text evidence="2">The sequence shown here is derived from an EMBL/GenBank/DDBJ whole genome shotgun (WGS) entry which is preliminary data.</text>
</comment>
<dbReference type="PANTHER" id="PTHR38600:SF1">
    <property type="entry name" value="TRANSCRIPTIONAL REGULATORY PROTEIN"/>
    <property type="match status" value="1"/>
</dbReference>
<dbReference type="Gene3D" id="1.10.10.10">
    <property type="entry name" value="Winged helix-like DNA-binding domain superfamily/Winged helix DNA-binding domain"/>
    <property type="match status" value="1"/>
</dbReference>
<keyword evidence="3" id="KW-1185">Reference proteome</keyword>
<name>A0ABD5V6P3_9EURY</name>
<dbReference type="RefSeq" id="WP_340604313.1">
    <property type="nucleotide sequence ID" value="NZ_JBBMXV010000003.1"/>
</dbReference>
<evidence type="ECO:0000259" key="1">
    <source>
        <dbReference type="Pfam" id="PF01022"/>
    </source>
</evidence>
<dbReference type="InterPro" id="IPR036390">
    <property type="entry name" value="WH_DNA-bd_sf"/>
</dbReference>
<feature type="domain" description="HTH arsR-type" evidence="1">
    <location>
        <begin position="19"/>
        <end position="63"/>
    </location>
</feature>
<dbReference type="Proteomes" id="UP001596312">
    <property type="component" value="Unassembled WGS sequence"/>
</dbReference>
<dbReference type="AlphaFoldDB" id="A0ABD5V6P3"/>
<proteinExistence type="predicted"/>
<dbReference type="InterPro" id="IPR001845">
    <property type="entry name" value="HTH_ArsR_DNA-bd_dom"/>
</dbReference>
<dbReference type="EMBL" id="JBHSXQ010000003">
    <property type="protein sequence ID" value="MFC6905785.1"/>
    <property type="molecule type" value="Genomic_DNA"/>
</dbReference>